<protein>
    <submittedName>
        <fullName evidence="3">Serine/threonine-protein kinase RsbW</fullName>
    </submittedName>
</protein>
<dbReference type="GO" id="GO:0004674">
    <property type="term" value="F:protein serine/threonine kinase activity"/>
    <property type="evidence" value="ECO:0007669"/>
    <property type="project" value="UniProtKB-KW"/>
</dbReference>
<dbReference type="RefSeq" id="WP_170216674.1">
    <property type="nucleotide sequence ID" value="NZ_AP019700.1"/>
</dbReference>
<organism evidence="3 4">
    <name type="scientific">Stella humosa</name>
    <dbReference type="NCBI Taxonomy" id="94"/>
    <lineage>
        <taxon>Bacteria</taxon>
        <taxon>Pseudomonadati</taxon>
        <taxon>Pseudomonadota</taxon>
        <taxon>Alphaproteobacteria</taxon>
        <taxon>Rhodospirillales</taxon>
        <taxon>Stellaceae</taxon>
        <taxon>Stella</taxon>
    </lineage>
</organism>
<name>A0A3N1KXJ0_9PROT</name>
<dbReference type="InterPro" id="IPR003594">
    <property type="entry name" value="HATPase_dom"/>
</dbReference>
<keyword evidence="1" id="KW-0723">Serine/threonine-protein kinase</keyword>
<dbReference type="InterPro" id="IPR050267">
    <property type="entry name" value="Anti-sigma-factor_SerPK"/>
</dbReference>
<dbReference type="PANTHER" id="PTHR35526:SF6">
    <property type="entry name" value="SLR1861 PROTEIN"/>
    <property type="match status" value="1"/>
</dbReference>
<evidence type="ECO:0000313" key="3">
    <source>
        <dbReference type="EMBL" id="ROP83300.1"/>
    </source>
</evidence>
<keyword evidence="4" id="KW-1185">Reference proteome</keyword>
<comment type="caution">
    <text evidence="3">The sequence shown here is derived from an EMBL/GenBank/DDBJ whole genome shotgun (WGS) entry which is preliminary data.</text>
</comment>
<evidence type="ECO:0000313" key="4">
    <source>
        <dbReference type="Proteomes" id="UP000278222"/>
    </source>
</evidence>
<dbReference type="PANTHER" id="PTHR35526">
    <property type="entry name" value="ANTI-SIGMA-F FACTOR RSBW-RELATED"/>
    <property type="match status" value="1"/>
</dbReference>
<dbReference type="Pfam" id="PF13581">
    <property type="entry name" value="HATPase_c_2"/>
    <property type="match status" value="1"/>
</dbReference>
<sequence>MATAERTVEMRATTDEIPVLLDRMEAEGGQVGAPAGLLSDLRLCLDELLVNVVMHGAPAPSAIITVHYRLQADGVWAEIVDPGPPFDPLSLPDPDIELSLDDRVPGGLGIYFVRRLMDEVVYERRDAFNRLRLAKRAASSPEATL</sequence>
<evidence type="ECO:0000256" key="1">
    <source>
        <dbReference type="ARBA" id="ARBA00022527"/>
    </source>
</evidence>
<keyword evidence="3" id="KW-0418">Kinase</keyword>
<dbReference type="Gene3D" id="3.30.565.10">
    <property type="entry name" value="Histidine kinase-like ATPase, C-terminal domain"/>
    <property type="match status" value="1"/>
</dbReference>
<keyword evidence="3" id="KW-0808">Transferase</keyword>
<dbReference type="AlphaFoldDB" id="A0A3N1KXJ0"/>
<feature type="domain" description="Histidine kinase/HSP90-like ATPase" evidence="2">
    <location>
        <begin position="11"/>
        <end position="135"/>
    </location>
</feature>
<accession>A0A3N1KXJ0</accession>
<evidence type="ECO:0000259" key="2">
    <source>
        <dbReference type="Pfam" id="PF13581"/>
    </source>
</evidence>
<dbReference type="CDD" id="cd16936">
    <property type="entry name" value="HATPase_RsbW-like"/>
    <property type="match status" value="1"/>
</dbReference>
<dbReference type="SUPFAM" id="SSF55874">
    <property type="entry name" value="ATPase domain of HSP90 chaperone/DNA topoisomerase II/histidine kinase"/>
    <property type="match status" value="1"/>
</dbReference>
<dbReference type="Proteomes" id="UP000278222">
    <property type="component" value="Unassembled WGS sequence"/>
</dbReference>
<gene>
    <name evidence="3" type="ORF">EDC65_4833</name>
</gene>
<proteinExistence type="predicted"/>
<dbReference type="InterPro" id="IPR036890">
    <property type="entry name" value="HATPase_C_sf"/>
</dbReference>
<reference evidence="3 4" key="1">
    <citation type="submission" date="2018-11" db="EMBL/GenBank/DDBJ databases">
        <title>Genomic Encyclopedia of Type Strains, Phase IV (KMG-IV): sequencing the most valuable type-strain genomes for metagenomic binning, comparative biology and taxonomic classification.</title>
        <authorList>
            <person name="Goeker M."/>
        </authorList>
    </citation>
    <scope>NUCLEOTIDE SEQUENCE [LARGE SCALE GENOMIC DNA]</scope>
    <source>
        <strain evidence="3 4">DSM 5900</strain>
    </source>
</reference>
<dbReference type="EMBL" id="RJKX01000017">
    <property type="protein sequence ID" value="ROP83300.1"/>
    <property type="molecule type" value="Genomic_DNA"/>
</dbReference>